<dbReference type="PANTHER" id="PTHR33159">
    <property type="entry name" value="RPM1-INTERACTING PROTEIN 4 (RIN4) FAMILY PROTEIN"/>
    <property type="match status" value="1"/>
</dbReference>
<dbReference type="InterPro" id="IPR008700">
    <property type="entry name" value="TypeIII_avirulence_cleave"/>
</dbReference>
<dbReference type="Proteomes" id="UP000237000">
    <property type="component" value="Unassembled WGS sequence"/>
</dbReference>
<dbReference type="AlphaFoldDB" id="A0A2P5F0K2"/>
<feature type="compositionally biased region" description="Low complexity" evidence="1">
    <location>
        <begin position="211"/>
        <end position="221"/>
    </location>
</feature>
<dbReference type="Pfam" id="PF05627">
    <property type="entry name" value="AvrRpt-cleavage"/>
    <property type="match status" value="2"/>
</dbReference>
<comment type="caution">
    <text evidence="3">The sequence shown here is derived from an EMBL/GenBank/DDBJ whole genome shotgun (WGS) entry which is preliminary data.</text>
</comment>
<accession>A0A2P5F0K2</accession>
<reference evidence="4" key="1">
    <citation type="submission" date="2016-06" db="EMBL/GenBank/DDBJ databases">
        <title>Parallel loss of symbiosis genes in relatives of nitrogen-fixing non-legume Parasponia.</title>
        <authorList>
            <person name="Van Velzen R."/>
            <person name="Holmer R."/>
            <person name="Bu F."/>
            <person name="Rutten L."/>
            <person name="Van Zeijl A."/>
            <person name="Liu W."/>
            <person name="Santuari L."/>
            <person name="Cao Q."/>
            <person name="Sharma T."/>
            <person name="Shen D."/>
            <person name="Roswanjaya Y."/>
            <person name="Wardhani T."/>
            <person name="Kalhor M.S."/>
            <person name="Jansen J."/>
            <person name="Van den Hoogen J."/>
            <person name="Gungor B."/>
            <person name="Hartog M."/>
            <person name="Hontelez J."/>
            <person name="Verver J."/>
            <person name="Yang W.-C."/>
            <person name="Schijlen E."/>
            <person name="Repin R."/>
            <person name="Schilthuizen M."/>
            <person name="Schranz E."/>
            <person name="Heidstra R."/>
            <person name="Miyata K."/>
            <person name="Fedorova E."/>
            <person name="Kohlen W."/>
            <person name="Bisseling T."/>
            <person name="Smit S."/>
            <person name="Geurts R."/>
        </authorList>
    </citation>
    <scope>NUCLEOTIDE SEQUENCE [LARGE SCALE GENOMIC DNA]</scope>
    <source>
        <strain evidence="4">cv. RG33-2</strain>
    </source>
</reference>
<evidence type="ECO:0000256" key="1">
    <source>
        <dbReference type="SAM" id="MobiDB-lite"/>
    </source>
</evidence>
<evidence type="ECO:0000259" key="2">
    <source>
        <dbReference type="Pfam" id="PF05627"/>
    </source>
</evidence>
<gene>
    <name evidence="3" type="ORF">TorRG33x02_128850</name>
</gene>
<feature type="region of interest" description="Disordered" evidence="1">
    <location>
        <begin position="103"/>
        <end position="233"/>
    </location>
</feature>
<dbReference type="STRING" id="63057.A0A2P5F0K2"/>
<sequence length="308" mass="34243">MYIWQLSHVPKFGNWENDDVPYTAYFENARKEKPGDGGVRINPNDPEENPEAFMGAMTRVHRTPLESEAPDHHHHHHQYHNSYDAAAVPFHQQHDRHIPTPRRVMSVGKHHGGADDLTGQSRRTRHHRNGSGGGGTHQRGERITAESGGGSTTEKSSSDCSLLRRQGGEDHGRSRANVASDKRKTTTSSSSAQGISGSAATSDKGHRRHTSSGSNNNNNHYSSDHHGQHHHRAASIPKFGAWDVNDPKSGEGFTFIFDKLKEEKQINATGKVPNMVSPPPNHYYKDRTQRTERSPSYVSKICCCLFPS</sequence>
<dbReference type="InterPro" id="IPR040387">
    <property type="entry name" value="RIN4/NOI4"/>
</dbReference>
<organism evidence="3 4">
    <name type="scientific">Trema orientale</name>
    <name type="common">Charcoal tree</name>
    <name type="synonym">Celtis orientalis</name>
    <dbReference type="NCBI Taxonomy" id="63057"/>
    <lineage>
        <taxon>Eukaryota</taxon>
        <taxon>Viridiplantae</taxon>
        <taxon>Streptophyta</taxon>
        <taxon>Embryophyta</taxon>
        <taxon>Tracheophyta</taxon>
        <taxon>Spermatophyta</taxon>
        <taxon>Magnoliopsida</taxon>
        <taxon>eudicotyledons</taxon>
        <taxon>Gunneridae</taxon>
        <taxon>Pentapetalae</taxon>
        <taxon>rosids</taxon>
        <taxon>fabids</taxon>
        <taxon>Rosales</taxon>
        <taxon>Cannabaceae</taxon>
        <taxon>Trema</taxon>
    </lineage>
</organism>
<dbReference type="GO" id="GO:0005886">
    <property type="term" value="C:plasma membrane"/>
    <property type="evidence" value="ECO:0007669"/>
    <property type="project" value="TreeGrafter"/>
</dbReference>
<feature type="domain" description="RIN4 pathogenic type III effector avirulence factor Avr cleavage site" evidence="2">
    <location>
        <begin position="231"/>
        <end position="265"/>
    </location>
</feature>
<dbReference type="PANTHER" id="PTHR33159:SF49">
    <property type="entry name" value="RPM1-INTERACTING PROTEIN 4"/>
    <property type="match status" value="1"/>
</dbReference>
<protein>
    <submittedName>
        <fullName evidence="3">RIN4, pathogenic type III effector avirulence factor Avr cleavage site</fullName>
    </submittedName>
</protein>
<feature type="compositionally biased region" description="Low complexity" evidence="1">
    <location>
        <begin position="186"/>
        <end position="202"/>
    </location>
</feature>
<dbReference type="EMBL" id="JXTC01000075">
    <property type="protein sequence ID" value="PON91322.1"/>
    <property type="molecule type" value="Genomic_DNA"/>
</dbReference>
<feature type="domain" description="RIN4 pathogenic type III effector avirulence factor Avr cleavage site" evidence="2">
    <location>
        <begin position="7"/>
        <end position="33"/>
    </location>
</feature>
<proteinExistence type="predicted"/>
<keyword evidence="4" id="KW-1185">Reference proteome</keyword>
<name>A0A2P5F0K2_TREOI</name>
<evidence type="ECO:0000313" key="3">
    <source>
        <dbReference type="EMBL" id="PON91322.1"/>
    </source>
</evidence>
<dbReference type="OrthoDB" id="765662at2759"/>
<evidence type="ECO:0000313" key="4">
    <source>
        <dbReference type="Proteomes" id="UP000237000"/>
    </source>
</evidence>
<dbReference type="InParanoid" id="A0A2P5F0K2"/>